<evidence type="ECO:0000256" key="2">
    <source>
        <dbReference type="SAM" id="MobiDB-lite"/>
    </source>
</evidence>
<protein>
    <submittedName>
        <fullName evidence="3">Uncharacterized protein</fullName>
    </submittedName>
</protein>
<feature type="compositionally biased region" description="Polar residues" evidence="2">
    <location>
        <begin position="158"/>
        <end position="170"/>
    </location>
</feature>
<comment type="caution">
    <text evidence="3">The sequence shown here is derived from an EMBL/GenBank/DDBJ whole genome shotgun (WGS) entry which is preliminary data.</text>
</comment>
<accession>A0A8X8WMS7</accession>
<evidence type="ECO:0000256" key="1">
    <source>
        <dbReference type="SAM" id="Coils"/>
    </source>
</evidence>
<keyword evidence="1" id="KW-0175">Coiled coil</keyword>
<feature type="compositionally biased region" description="Basic and acidic residues" evidence="2">
    <location>
        <begin position="119"/>
        <end position="139"/>
    </location>
</feature>
<reference evidence="3" key="2">
    <citation type="submission" date="2020-08" db="EMBL/GenBank/DDBJ databases">
        <title>Plant Genome Project.</title>
        <authorList>
            <person name="Zhang R.-G."/>
        </authorList>
    </citation>
    <scope>NUCLEOTIDE SEQUENCE</scope>
    <source>
        <strain evidence="3">Huo1</strain>
        <tissue evidence="3">Leaf</tissue>
    </source>
</reference>
<sequence>MHELQKIKTMLEKARMECKAKDESLERLEENLQNLENKAKAKDQFYKNHWEKLKELEGQIELKSSLQCPSERHRFHILWRRTAPAKCRRKENVDSTNGNGAVSLLLLRQHGVNGGGTGCREEEKSRERAIRRSRIRSDAEVPMESESELEPEECGRSTPPSSCENATANSGVRMETEPTAGSTARLALVGRDRHNQIFPKPGRAFALPGMSEGEATRRASPDRRRSRSLAEETGVKELGFLV</sequence>
<proteinExistence type="predicted"/>
<keyword evidence="4" id="KW-1185">Reference proteome</keyword>
<dbReference type="EMBL" id="PNBA02000016">
    <property type="protein sequence ID" value="KAG6397660.1"/>
    <property type="molecule type" value="Genomic_DNA"/>
</dbReference>
<dbReference type="Proteomes" id="UP000298416">
    <property type="component" value="Unassembled WGS sequence"/>
</dbReference>
<reference evidence="3" key="1">
    <citation type="submission" date="2018-01" db="EMBL/GenBank/DDBJ databases">
        <authorList>
            <person name="Mao J.F."/>
        </authorList>
    </citation>
    <scope>NUCLEOTIDE SEQUENCE</scope>
    <source>
        <strain evidence="3">Huo1</strain>
        <tissue evidence="3">Leaf</tissue>
    </source>
</reference>
<feature type="coiled-coil region" evidence="1">
    <location>
        <begin position="11"/>
        <end position="45"/>
    </location>
</feature>
<name>A0A8X8WMS7_SALSN</name>
<feature type="compositionally biased region" description="Acidic residues" evidence="2">
    <location>
        <begin position="141"/>
        <end position="152"/>
    </location>
</feature>
<gene>
    <name evidence="3" type="ORF">SASPL_143830</name>
</gene>
<dbReference type="AlphaFoldDB" id="A0A8X8WMS7"/>
<feature type="compositionally biased region" description="Basic and acidic residues" evidence="2">
    <location>
        <begin position="214"/>
        <end position="235"/>
    </location>
</feature>
<feature type="region of interest" description="Disordered" evidence="2">
    <location>
        <begin position="113"/>
        <end position="242"/>
    </location>
</feature>
<evidence type="ECO:0000313" key="4">
    <source>
        <dbReference type="Proteomes" id="UP000298416"/>
    </source>
</evidence>
<evidence type="ECO:0000313" key="3">
    <source>
        <dbReference type="EMBL" id="KAG6397660.1"/>
    </source>
</evidence>
<organism evidence="3">
    <name type="scientific">Salvia splendens</name>
    <name type="common">Scarlet sage</name>
    <dbReference type="NCBI Taxonomy" id="180675"/>
    <lineage>
        <taxon>Eukaryota</taxon>
        <taxon>Viridiplantae</taxon>
        <taxon>Streptophyta</taxon>
        <taxon>Embryophyta</taxon>
        <taxon>Tracheophyta</taxon>
        <taxon>Spermatophyta</taxon>
        <taxon>Magnoliopsida</taxon>
        <taxon>eudicotyledons</taxon>
        <taxon>Gunneridae</taxon>
        <taxon>Pentapetalae</taxon>
        <taxon>asterids</taxon>
        <taxon>lamiids</taxon>
        <taxon>Lamiales</taxon>
        <taxon>Lamiaceae</taxon>
        <taxon>Nepetoideae</taxon>
        <taxon>Mentheae</taxon>
        <taxon>Salviinae</taxon>
        <taxon>Salvia</taxon>
        <taxon>Salvia subgen. Calosphace</taxon>
        <taxon>core Calosphace</taxon>
    </lineage>
</organism>